<reference evidence="13" key="1">
    <citation type="journal article" date="2023" name="Comput. Struct. Biotechnol. J.">
        <title>Discovery of a novel marine Bacteroidetes with a rich repertoire of carbohydrate-active enzymes.</title>
        <authorList>
            <person name="Chen B."/>
            <person name="Liu G."/>
            <person name="Chen Q."/>
            <person name="Wang H."/>
            <person name="Liu L."/>
            <person name="Tang K."/>
        </authorList>
    </citation>
    <scope>NUCLEOTIDE SEQUENCE</scope>
    <source>
        <strain evidence="13">TK19036</strain>
    </source>
</reference>
<feature type="active site" description="Proton donor" evidence="9">
    <location>
        <position position="169"/>
    </location>
</feature>
<evidence type="ECO:0000256" key="2">
    <source>
        <dbReference type="ARBA" id="ARBA00010838"/>
    </source>
</evidence>
<feature type="binding site" evidence="10">
    <location>
        <position position="297"/>
    </location>
    <ligand>
        <name>substrate</name>
    </ligand>
</feature>
<dbReference type="SUPFAM" id="SSF51445">
    <property type="entry name" value="(Trans)glycosidases"/>
    <property type="match status" value="1"/>
</dbReference>
<dbReference type="PANTHER" id="PTHR10353:SF36">
    <property type="entry name" value="LP05116P"/>
    <property type="match status" value="1"/>
</dbReference>
<gene>
    <name evidence="13" type="ORF">K4G66_27410</name>
</gene>
<dbReference type="EC" id="3.2.1.21" evidence="3 12"/>
<dbReference type="Pfam" id="PF00232">
    <property type="entry name" value="Glyco_hydro_1"/>
    <property type="match status" value="1"/>
</dbReference>
<evidence type="ECO:0000256" key="7">
    <source>
        <dbReference type="ARBA" id="ARBA00023295"/>
    </source>
</evidence>
<evidence type="ECO:0000256" key="6">
    <source>
        <dbReference type="ARBA" id="ARBA00023277"/>
    </source>
</evidence>
<dbReference type="Gene3D" id="3.20.20.80">
    <property type="entry name" value="Glycosidases"/>
    <property type="match status" value="1"/>
</dbReference>
<feature type="active site" description="Nucleophile" evidence="9 11">
    <location>
        <position position="357"/>
    </location>
</feature>
<dbReference type="PROSITE" id="PS00572">
    <property type="entry name" value="GLYCOSYL_HYDROL_F1_1"/>
    <property type="match status" value="1"/>
</dbReference>
<evidence type="ECO:0000256" key="11">
    <source>
        <dbReference type="PROSITE-ProRule" id="PRU10055"/>
    </source>
</evidence>
<protein>
    <recommendedName>
        <fullName evidence="3 12">Beta-glucosidase</fullName>
        <ecNumber evidence="3 12">3.2.1.21</ecNumber>
    </recommendedName>
</protein>
<evidence type="ECO:0000313" key="13">
    <source>
        <dbReference type="EMBL" id="WKN36099.1"/>
    </source>
</evidence>
<keyword evidence="4 12" id="KW-0378">Hydrolase</keyword>
<dbReference type="InterPro" id="IPR017736">
    <property type="entry name" value="Glyco_hydro_1_beta-glucosidase"/>
</dbReference>
<dbReference type="NCBIfam" id="TIGR03356">
    <property type="entry name" value="BGL"/>
    <property type="match status" value="1"/>
</dbReference>
<evidence type="ECO:0000256" key="4">
    <source>
        <dbReference type="ARBA" id="ARBA00022801"/>
    </source>
</evidence>
<dbReference type="GO" id="GO:0030245">
    <property type="term" value="P:cellulose catabolic process"/>
    <property type="evidence" value="ECO:0007669"/>
    <property type="project" value="UniProtKB-KW"/>
</dbReference>
<feature type="binding site" evidence="10">
    <location>
        <position position="23"/>
    </location>
    <ligand>
        <name>substrate</name>
    </ligand>
</feature>
<accession>A0AA49JFW0</accession>
<evidence type="ECO:0000256" key="8">
    <source>
        <dbReference type="ARBA" id="ARBA00023326"/>
    </source>
</evidence>
<feature type="binding site" evidence="10">
    <location>
        <begin position="410"/>
        <end position="411"/>
    </location>
    <ligand>
        <name>substrate</name>
    </ligand>
</feature>
<dbReference type="AlphaFoldDB" id="A0AA49JFW0"/>
<keyword evidence="7 12" id="KW-0326">Glycosidase</keyword>
<evidence type="ECO:0000256" key="5">
    <source>
        <dbReference type="ARBA" id="ARBA00023001"/>
    </source>
</evidence>
<keyword evidence="6" id="KW-0119">Carbohydrate metabolism</keyword>
<proteinExistence type="inferred from homology"/>
<feature type="binding site" evidence="10">
    <location>
        <position position="168"/>
    </location>
    <ligand>
        <name>substrate</name>
    </ligand>
</feature>
<dbReference type="InterPro" id="IPR017853">
    <property type="entry name" value="GH"/>
</dbReference>
<comment type="catalytic activity">
    <reaction evidence="1 12">
        <text>Hydrolysis of terminal, non-reducing beta-D-glucosyl residues with release of beta-D-glucose.</text>
        <dbReference type="EC" id="3.2.1.21"/>
    </reaction>
</comment>
<evidence type="ECO:0000256" key="9">
    <source>
        <dbReference type="PIRSR" id="PIRSR617736-1"/>
    </source>
</evidence>
<dbReference type="PANTHER" id="PTHR10353">
    <property type="entry name" value="GLYCOSYL HYDROLASE"/>
    <property type="match status" value="1"/>
</dbReference>
<evidence type="ECO:0000256" key="3">
    <source>
        <dbReference type="ARBA" id="ARBA00012744"/>
    </source>
</evidence>
<dbReference type="PROSITE" id="PS00653">
    <property type="entry name" value="GLYCOSYL_HYDROL_F1_2"/>
    <property type="match status" value="1"/>
</dbReference>
<reference evidence="13" key="2">
    <citation type="journal article" date="2024" name="Antonie Van Leeuwenhoek">
        <title>Roseihalotalea indica gen. nov., sp. nov., a halophilic Bacteroidetes from mesopelagic Southwest Indian Ocean with higher carbohydrate metabolic potential.</title>
        <authorList>
            <person name="Chen B."/>
            <person name="Zhang M."/>
            <person name="Lin D."/>
            <person name="Ye J."/>
            <person name="Tang K."/>
        </authorList>
    </citation>
    <scope>NUCLEOTIDE SEQUENCE</scope>
    <source>
        <strain evidence="13">TK19036</strain>
    </source>
</reference>
<evidence type="ECO:0000256" key="1">
    <source>
        <dbReference type="ARBA" id="ARBA00000448"/>
    </source>
</evidence>
<dbReference type="InterPro" id="IPR033132">
    <property type="entry name" value="GH_1_N_CS"/>
</dbReference>
<organism evidence="13">
    <name type="scientific">Roseihalotalea indica</name>
    <dbReference type="NCBI Taxonomy" id="2867963"/>
    <lineage>
        <taxon>Bacteria</taxon>
        <taxon>Pseudomonadati</taxon>
        <taxon>Bacteroidota</taxon>
        <taxon>Cytophagia</taxon>
        <taxon>Cytophagales</taxon>
        <taxon>Catalimonadaceae</taxon>
        <taxon>Roseihalotalea</taxon>
    </lineage>
</organism>
<keyword evidence="8" id="KW-0624">Polysaccharide degradation</keyword>
<name>A0AA49JFW0_9BACT</name>
<dbReference type="GO" id="GO:0008422">
    <property type="term" value="F:beta-glucosidase activity"/>
    <property type="evidence" value="ECO:0007669"/>
    <property type="project" value="UniProtKB-EC"/>
</dbReference>
<dbReference type="InterPro" id="IPR001360">
    <property type="entry name" value="Glyco_hydro_1"/>
</dbReference>
<dbReference type="InterPro" id="IPR018120">
    <property type="entry name" value="Glyco_hydro_1_AS"/>
</dbReference>
<evidence type="ECO:0000256" key="10">
    <source>
        <dbReference type="PIRSR" id="PIRSR617736-2"/>
    </source>
</evidence>
<feature type="binding site" evidence="10">
    <location>
        <position position="403"/>
    </location>
    <ligand>
        <name>substrate</name>
    </ligand>
</feature>
<comment type="similarity">
    <text evidence="2 12">Belongs to the glycosyl hydrolase 1 family.</text>
</comment>
<sequence length="457" mass="52855">MNNHQKEESAPKFHWGVSTAAYQTEGAILEDGKGLSIWDVFANLPGKTYNDQNANQSCDFYHRYEEDLQIIKQLGIPNFRFSISWPRVLPEGIGKVNQAGLDFYDRLIDRCLELGIEPWVTLYHWDLPQALEAKGGWTNRDVVGWFREYVELVVRRYKDRVQHWMVLNEPMVFTGAGYFLGVHAPGRRGLSYFMAAVHHATLCQAEGGRVIRDLHPDAIIGTTFSCSLVEPAKPTKRDQAAAERVDTILNRLFIEPALGMGYPVEHLNVLNRIEKFIKSGDEALLPFDFDFIGLQNYTREVVRYSWSMPYIFARQVSPIKRGVPITLMNWEVHSDAIYKIVKLFHERYALKNIIVTENGAAFQDQVLNGKINDRERTQYLKEHIDACLQAKKEGVPLTGYFIWTLTDNFEWAEGYRPTFGIVQVNFQNMQRTIKESGYWYGRKIRQYQQTDPLDVKI</sequence>
<evidence type="ECO:0000256" key="12">
    <source>
        <dbReference type="RuleBase" id="RU361175"/>
    </source>
</evidence>
<dbReference type="EMBL" id="CP120682">
    <property type="protein sequence ID" value="WKN36099.1"/>
    <property type="molecule type" value="Genomic_DNA"/>
</dbReference>
<feature type="binding site" evidence="10">
    <location>
        <position position="124"/>
    </location>
    <ligand>
        <name>substrate</name>
    </ligand>
</feature>
<keyword evidence="5" id="KW-0136">Cellulose degradation</keyword>
<dbReference type="PRINTS" id="PR00131">
    <property type="entry name" value="GLHYDRLASE1"/>
</dbReference>
<dbReference type="FunFam" id="3.20.20.80:FF:000004">
    <property type="entry name" value="Beta-glucosidase 6-phospho-beta-glucosidase"/>
    <property type="match status" value="1"/>
</dbReference>